<organism evidence="2 3">
    <name type="scientific">Leuconostoc kimchii</name>
    <dbReference type="NCBI Taxonomy" id="136609"/>
    <lineage>
        <taxon>Bacteria</taxon>
        <taxon>Bacillati</taxon>
        <taxon>Bacillota</taxon>
        <taxon>Bacilli</taxon>
        <taxon>Lactobacillales</taxon>
        <taxon>Lactobacillaceae</taxon>
        <taxon>Leuconostoc</taxon>
    </lineage>
</organism>
<dbReference type="Proteomes" id="UP000295756">
    <property type="component" value="Chromosome"/>
</dbReference>
<evidence type="ECO:0000313" key="3">
    <source>
        <dbReference type="Proteomes" id="UP000295756"/>
    </source>
</evidence>
<dbReference type="Pfam" id="PF12822">
    <property type="entry name" value="ECF_trnsprt"/>
    <property type="match status" value="1"/>
</dbReference>
<dbReference type="Gene3D" id="1.10.1760.20">
    <property type="match status" value="1"/>
</dbReference>
<name>A0ABX5SHN3_9LACO</name>
<feature type="transmembrane region" description="Helical" evidence="1">
    <location>
        <begin position="21"/>
        <end position="37"/>
    </location>
</feature>
<evidence type="ECO:0000256" key="1">
    <source>
        <dbReference type="SAM" id="Phobius"/>
    </source>
</evidence>
<dbReference type="RefSeq" id="WP_013975362.1">
    <property type="nucleotide sequence ID" value="NZ_CP037939.1"/>
</dbReference>
<dbReference type="InterPro" id="IPR024529">
    <property type="entry name" value="ECF_trnsprt_substrate-spec"/>
</dbReference>
<keyword evidence="1" id="KW-0472">Membrane</keyword>
<reference evidence="2 3" key="1">
    <citation type="submission" date="2019-03" db="EMBL/GenBank/DDBJ databases">
        <title>Complete Genome Sequence of Leuconostoc kimchii strain NKJ218 Isolated from Homemade Kimchi.</title>
        <authorList>
            <person name="Jung J.Y."/>
            <person name="Jin H.M."/>
            <person name="Jung J.-W."/>
            <person name="Lee S.-Y."/>
            <person name="Ryu B.-G."/>
            <person name="Han S.-S."/>
            <person name="Kang H.K."/>
            <person name="Choi H.W."/>
            <person name="Chung E.J."/>
            <person name="Choi K.-M."/>
        </authorList>
    </citation>
    <scope>NUCLEOTIDE SEQUENCE [LARGE SCALE GENOMIC DNA]</scope>
    <source>
        <strain evidence="2 3">NKJ218</strain>
    </source>
</reference>
<dbReference type="InterPro" id="IPR030949">
    <property type="entry name" value="ECF_S_folate_fam"/>
</dbReference>
<feature type="transmembrane region" description="Helical" evidence="1">
    <location>
        <begin position="87"/>
        <end position="107"/>
    </location>
</feature>
<evidence type="ECO:0000313" key="2">
    <source>
        <dbReference type="EMBL" id="QBR46846.1"/>
    </source>
</evidence>
<sequence>MAVQNITHGVKDTWSLPKLDIRQFVVLALLMALDIALGKLTVGTNVLKISFVFVAMSLIAKWYGPLWTMLIAAILDVVNATIITPSGAFFLGFTLSAVSAGLIYALFYYNQAHVSWWRILGAVGLVTLVVNIGMNTLWLFIMYSQVQTWHTFVTLLLPRAIKSIIMYPIQVIITYIFLNNAAVKQATKQIFHR</sequence>
<dbReference type="NCBIfam" id="TIGR04518">
    <property type="entry name" value="ECF_S_folT_fam"/>
    <property type="match status" value="1"/>
</dbReference>
<feature type="transmembrane region" description="Helical" evidence="1">
    <location>
        <begin position="164"/>
        <end position="183"/>
    </location>
</feature>
<proteinExistence type="predicted"/>
<feature type="transmembrane region" description="Helical" evidence="1">
    <location>
        <begin position="49"/>
        <end position="75"/>
    </location>
</feature>
<protein>
    <submittedName>
        <fullName evidence="2">Folate family ECF transporter S component</fullName>
    </submittedName>
</protein>
<dbReference type="EMBL" id="CP037939">
    <property type="protein sequence ID" value="QBR46846.1"/>
    <property type="molecule type" value="Genomic_DNA"/>
</dbReference>
<feature type="transmembrane region" description="Helical" evidence="1">
    <location>
        <begin position="119"/>
        <end position="144"/>
    </location>
</feature>
<keyword evidence="1" id="KW-0812">Transmembrane</keyword>
<gene>
    <name evidence="2" type="ORF">EW139_01365</name>
</gene>
<accession>A0ABX5SHN3</accession>
<keyword evidence="3" id="KW-1185">Reference proteome</keyword>
<keyword evidence="1" id="KW-1133">Transmembrane helix</keyword>